<evidence type="ECO:0000256" key="2">
    <source>
        <dbReference type="ARBA" id="ARBA00022857"/>
    </source>
</evidence>
<evidence type="ECO:0000256" key="4">
    <source>
        <dbReference type="RuleBase" id="RU000363"/>
    </source>
</evidence>
<dbReference type="Gene3D" id="3.40.50.720">
    <property type="entry name" value="NAD(P)-binding Rossmann-like Domain"/>
    <property type="match status" value="1"/>
</dbReference>
<organism evidence="5 6">
    <name type="scientific">Elaeis guineensis var. tenera</name>
    <name type="common">Oil palm</name>
    <dbReference type="NCBI Taxonomy" id="51953"/>
    <lineage>
        <taxon>Eukaryota</taxon>
        <taxon>Viridiplantae</taxon>
        <taxon>Streptophyta</taxon>
        <taxon>Embryophyta</taxon>
        <taxon>Tracheophyta</taxon>
        <taxon>Spermatophyta</taxon>
        <taxon>Magnoliopsida</taxon>
        <taxon>Liliopsida</taxon>
        <taxon>Arecaceae</taxon>
        <taxon>Arecoideae</taxon>
        <taxon>Cocoseae</taxon>
        <taxon>Elaeidinae</taxon>
        <taxon>Elaeis</taxon>
    </lineage>
</organism>
<dbReference type="Proteomes" id="UP000504607">
    <property type="component" value="Chromosome 4"/>
</dbReference>
<dbReference type="KEGG" id="egu:105042875"/>
<keyword evidence="3" id="KW-0560">Oxidoreductase</keyword>
<dbReference type="SUPFAM" id="SSF51735">
    <property type="entry name" value="NAD(P)-binding Rossmann-fold domains"/>
    <property type="match status" value="1"/>
</dbReference>
<evidence type="ECO:0000256" key="1">
    <source>
        <dbReference type="ARBA" id="ARBA00006484"/>
    </source>
</evidence>
<dbReference type="PANTHER" id="PTHR43490">
    <property type="entry name" value="(+)-NEOMENTHOL DEHYDROGENASE"/>
    <property type="match status" value="1"/>
</dbReference>
<dbReference type="FunCoup" id="A0A6I9R2J1">
    <property type="interactions" value="1436"/>
</dbReference>
<dbReference type="AlphaFoldDB" id="A0A6I9R2J1"/>
<dbReference type="RefSeq" id="XP_010918528.1">
    <property type="nucleotide sequence ID" value="XM_010920226.2"/>
</dbReference>
<accession>A0A6I9R2J1</accession>
<comment type="similarity">
    <text evidence="1 4">Belongs to the short-chain dehydrogenases/reductases (SDR) family.</text>
</comment>
<evidence type="ECO:0000313" key="6">
    <source>
        <dbReference type="RefSeq" id="XP_010918528.1"/>
    </source>
</evidence>
<dbReference type="PRINTS" id="PR00081">
    <property type="entry name" value="GDHRDH"/>
</dbReference>
<dbReference type="GO" id="GO:0016491">
    <property type="term" value="F:oxidoreductase activity"/>
    <property type="evidence" value="ECO:0007669"/>
    <property type="project" value="UniProtKB-KW"/>
</dbReference>
<dbReference type="GO" id="GO:0016020">
    <property type="term" value="C:membrane"/>
    <property type="evidence" value="ECO:0007669"/>
    <property type="project" value="TreeGrafter"/>
</dbReference>
<evidence type="ECO:0000256" key="3">
    <source>
        <dbReference type="ARBA" id="ARBA00023002"/>
    </source>
</evidence>
<gene>
    <name evidence="6" type="primary">LOC105042875</name>
</gene>
<dbReference type="InterPro" id="IPR002347">
    <property type="entry name" value="SDR_fam"/>
</dbReference>
<keyword evidence="2" id="KW-0521">NADP</keyword>
<proteinExistence type="inferred from homology"/>
<reference evidence="6" key="1">
    <citation type="submission" date="2025-08" db="UniProtKB">
        <authorList>
            <consortium name="RefSeq"/>
        </authorList>
    </citation>
    <scope>IDENTIFICATION</scope>
</reference>
<protein>
    <submittedName>
        <fullName evidence="6">Salutaridine reductase isoform X1</fullName>
    </submittedName>
</protein>
<keyword evidence="5" id="KW-1185">Reference proteome</keyword>
<sequence length="312" mass="34210">MEEAIGRSPAEKRIAVVTGGNKGIGLEICRQLALNGVKVILTARDEKRGMAAVEKLRDSGVSDVVFHQLDVTDSSSIASLAHFIGVQFGKLDILVNNAGVAGVAIDLEKLSEFLKASKSTNEEKVEDTDGVRNWMKENFQRTYEMAEECMKTNYHGVKNVTEALLPHLQSSYFGTIVNVSSTLGQLQCIPNEGLRQELNNIDGLSEDRLTDLSNLFLKDFKEGLLDANNWPTFLSAYTVSKVLVNCYTRILAKRYPSLCINCNSPGFVKTDINYNTGILTTEEGAKGPVMLALLPKGSSSGLFYDQTKISPF</sequence>
<evidence type="ECO:0000313" key="5">
    <source>
        <dbReference type="Proteomes" id="UP000504607"/>
    </source>
</evidence>
<dbReference type="PRINTS" id="PR00080">
    <property type="entry name" value="SDRFAMILY"/>
</dbReference>
<dbReference type="InParanoid" id="A0A6I9R2J1"/>
<dbReference type="GeneID" id="105042875"/>
<dbReference type="Pfam" id="PF00106">
    <property type="entry name" value="adh_short"/>
    <property type="match status" value="1"/>
</dbReference>
<dbReference type="OrthoDB" id="1933717at2759"/>
<dbReference type="InterPro" id="IPR036291">
    <property type="entry name" value="NAD(P)-bd_dom_sf"/>
</dbReference>
<dbReference type="PANTHER" id="PTHR43490:SF73">
    <property type="entry name" value="OS07G0685800 PROTEIN"/>
    <property type="match status" value="1"/>
</dbReference>
<name>A0A6I9R2J1_ELAGV</name>